<dbReference type="GO" id="GO:0000324">
    <property type="term" value="C:fungal-type vacuole"/>
    <property type="evidence" value="ECO:0007669"/>
    <property type="project" value="TreeGrafter"/>
</dbReference>
<feature type="compositionally biased region" description="Basic and acidic residues" evidence="2">
    <location>
        <begin position="516"/>
        <end position="526"/>
    </location>
</feature>
<feature type="chain" id="PRO_5013287857" description="Peptidase A1 domain-containing protein" evidence="4">
    <location>
        <begin position="19"/>
        <end position="860"/>
    </location>
</feature>
<feature type="signal peptide" evidence="4">
    <location>
        <begin position="1"/>
        <end position="18"/>
    </location>
</feature>
<evidence type="ECO:0000256" key="4">
    <source>
        <dbReference type="SAM" id="SignalP"/>
    </source>
</evidence>
<dbReference type="Gene3D" id="2.40.70.10">
    <property type="entry name" value="Acid Proteases"/>
    <property type="match status" value="2"/>
</dbReference>
<feature type="compositionally biased region" description="Low complexity" evidence="2">
    <location>
        <begin position="673"/>
        <end position="689"/>
    </location>
</feature>
<feature type="compositionally biased region" description="Polar residues" evidence="2">
    <location>
        <begin position="698"/>
        <end position="713"/>
    </location>
</feature>
<evidence type="ECO:0000256" key="2">
    <source>
        <dbReference type="SAM" id="MobiDB-lite"/>
    </source>
</evidence>
<proteinExistence type="inferred from homology"/>
<evidence type="ECO:0000256" key="3">
    <source>
        <dbReference type="SAM" id="Phobius"/>
    </source>
</evidence>
<keyword evidence="3" id="KW-0472">Membrane</keyword>
<evidence type="ECO:0000259" key="5">
    <source>
        <dbReference type="PROSITE" id="PS51767"/>
    </source>
</evidence>
<dbReference type="GO" id="GO:0006508">
    <property type="term" value="P:proteolysis"/>
    <property type="evidence" value="ECO:0007669"/>
    <property type="project" value="InterPro"/>
</dbReference>
<protein>
    <recommendedName>
        <fullName evidence="5">Peptidase A1 domain-containing protein</fullName>
    </recommendedName>
</protein>
<gene>
    <name evidence="6" type="ORF">CDD82_5092</name>
</gene>
<keyword evidence="3" id="KW-0812">Transmembrane</keyword>
<dbReference type="InterPro" id="IPR033121">
    <property type="entry name" value="PEPTIDASE_A1"/>
</dbReference>
<comment type="caution">
    <text evidence="6">The sequence shown here is derived from an EMBL/GenBank/DDBJ whole genome shotgun (WGS) entry which is preliminary data.</text>
</comment>
<comment type="similarity">
    <text evidence="1">Belongs to the peptidase A1 family.</text>
</comment>
<dbReference type="AlphaFoldDB" id="A0A2C5Y7U1"/>
<sequence length="860" mass="92004">MRATALTAALALVRVADALDPAPVALQAGTWLGNDGNWSSVAFALGSSSAQSNVFVSTSLSEFWAIGPGGCVAKDPRCTAARGGIYTPSESNQRTSIGFWQLGLQYLGLRANGDYGLDTINAQSSITNAAFAMSNVIIAAVNTTQAFVGYLGLGIQQGKFGDKVIESPLTQAVQTFGLLPSYSYGFTAGAHYRNTVVSATLGGYDAARLEPHDTTFNLMPNNSNPQVFVRGIWLSSLDQSNVSVNYTDVILSAWEDNFTAIIDSSTPHLWLPERVCKRFAALYDGRYNDTFDLFTMDPQKYLHHTTTTTEEITFSLSSVDNKDNFGLPLQVPGVVNITFPSEAFVGLLTYPFGGGVIKYGDPNVPYLTVRMSKDDNFILGRSFLQESYLVTKFDESLFSIHQAKFPANPEADAMLVAINRPSDSPYPAPPQQRAGLGLGQMIGIAVGAFVFCVMLLLSMCYIFRCRKRTRRFGVGPMGSNKNDSSTTLASDVAKKPVLRILSKISRRKRPRSGHVFPDEKNQEDHLPSPSEAPDCQIFELAAPLPPVELDAGNHEDAGLDDSELGSDIATGVSAYELARRKLDHQLRGPVPAYTPPRDEVAIALAEKLNSPGSPSDAKLNIIASVQPSQPSLTSVAKPEDDESSPKCPQSNEPSPVSPREDWHSIFPDPPSPATVSAPSASSSGTRSRGGQTGVFPAASNSPQSSDGADAASSLQLPFQRRPIDESRFVCLGPLPDHVKISPESLFSHVGVGGQGAATPPTHAASLASEASLGSNYTEEEAGILDDLDHQEALTQAVSNHAKTQPDGLEAQKLAAESANPVTNGQATDGLRATGLCHIDPGIDLVHVPQMAAKRYSWEDE</sequence>
<feature type="region of interest" description="Disordered" evidence="2">
    <location>
        <begin position="628"/>
        <end position="713"/>
    </location>
</feature>
<dbReference type="SUPFAM" id="SSF50630">
    <property type="entry name" value="Acid proteases"/>
    <property type="match status" value="1"/>
</dbReference>
<keyword evidence="7" id="KW-1185">Reference proteome</keyword>
<name>A0A2C5Y7U1_9HYPO</name>
<dbReference type="OrthoDB" id="5233646at2759"/>
<evidence type="ECO:0000313" key="7">
    <source>
        <dbReference type="Proteomes" id="UP000224854"/>
    </source>
</evidence>
<feature type="transmembrane region" description="Helical" evidence="3">
    <location>
        <begin position="441"/>
        <end position="463"/>
    </location>
</feature>
<organism evidence="6 7">
    <name type="scientific">Ophiocordyceps australis</name>
    <dbReference type="NCBI Taxonomy" id="1399860"/>
    <lineage>
        <taxon>Eukaryota</taxon>
        <taxon>Fungi</taxon>
        <taxon>Dikarya</taxon>
        <taxon>Ascomycota</taxon>
        <taxon>Pezizomycotina</taxon>
        <taxon>Sordariomycetes</taxon>
        <taxon>Hypocreomycetidae</taxon>
        <taxon>Hypocreales</taxon>
        <taxon>Ophiocordycipitaceae</taxon>
        <taxon>Ophiocordyceps</taxon>
    </lineage>
</organism>
<accession>A0A2C5Y7U1</accession>
<dbReference type="Pfam" id="PF00026">
    <property type="entry name" value="Asp"/>
    <property type="match status" value="1"/>
</dbReference>
<feature type="domain" description="Peptidase A1" evidence="5">
    <location>
        <begin position="39"/>
        <end position="401"/>
    </location>
</feature>
<dbReference type="PROSITE" id="PS51767">
    <property type="entry name" value="PEPTIDASE_A1"/>
    <property type="match status" value="1"/>
</dbReference>
<reference evidence="6 7" key="1">
    <citation type="submission" date="2017-06" db="EMBL/GenBank/DDBJ databases">
        <title>Ant-infecting Ophiocordyceps genomes reveal a high diversity of potential behavioral manipulation genes and a possible major role for enterotoxins.</title>
        <authorList>
            <person name="De Bekker C."/>
            <person name="Evans H.C."/>
            <person name="Brachmann A."/>
            <person name="Hughes D.P."/>
        </authorList>
    </citation>
    <scope>NUCLEOTIDE SEQUENCE [LARGE SCALE GENOMIC DNA]</scope>
    <source>
        <strain evidence="6 7">1348a</strain>
    </source>
</reference>
<feature type="region of interest" description="Disordered" evidence="2">
    <location>
        <begin position="508"/>
        <end position="532"/>
    </location>
</feature>
<dbReference type="GO" id="GO:0004190">
    <property type="term" value="F:aspartic-type endopeptidase activity"/>
    <property type="evidence" value="ECO:0007669"/>
    <property type="project" value="InterPro"/>
</dbReference>
<keyword evidence="3" id="KW-1133">Transmembrane helix</keyword>
<dbReference type="InterPro" id="IPR001461">
    <property type="entry name" value="Aspartic_peptidase_A1"/>
</dbReference>
<dbReference type="InterPro" id="IPR021109">
    <property type="entry name" value="Peptidase_aspartic_dom_sf"/>
</dbReference>
<dbReference type="Proteomes" id="UP000224854">
    <property type="component" value="Unassembled WGS sequence"/>
</dbReference>
<dbReference type="PANTHER" id="PTHR47966:SF51">
    <property type="entry name" value="BETA-SITE APP-CLEAVING ENZYME, ISOFORM A-RELATED"/>
    <property type="match status" value="1"/>
</dbReference>
<dbReference type="EMBL" id="NJEU01000452">
    <property type="protein sequence ID" value="PHH74128.1"/>
    <property type="molecule type" value="Genomic_DNA"/>
</dbReference>
<evidence type="ECO:0000313" key="6">
    <source>
        <dbReference type="EMBL" id="PHH74128.1"/>
    </source>
</evidence>
<evidence type="ECO:0000256" key="1">
    <source>
        <dbReference type="ARBA" id="ARBA00007447"/>
    </source>
</evidence>
<dbReference type="PANTHER" id="PTHR47966">
    <property type="entry name" value="BETA-SITE APP-CLEAVING ENZYME, ISOFORM A-RELATED"/>
    <property type="match status" value="1"/>
</dbReference>
<keyword evidence="4" id="KW-0732">Signal</keyword>